<evidence type="ECO:0000259" key="2">
    <source>
        <dbReference type="PROSITE" id="PS51459"/>
    </source>
</evidence>
<gene>
    <name evidence="3" type="ORF">O4U47_27200</name>
</gene>
<dbReference type="PROSITE" id="PS51459">
    <property type="entry name" value="FIDO"/>
    <property type="match status" value="1"/>
</dbReference>
<reference evidence="3" key="1">
    <citation type="submission" date="2023-01" db="EMBL/GenBank/DDBJ databases">
        <title>Draft genome sequence of Nocardiopsis sp. LSu2-4 isolated from halophytes.</title>
        <authorList>
            <person name="Duangmal K."/>
            <person name="Chantavorakit T."/>
        </authorList>
    </citation>
    <scope>NUCLEOTIDE SEQUENCE</scope>
    <source>
        <strain evidence="3">LSu2-4</strain>
    </source>
</reference>
<feature type="region of interest" description="Disordered" evidence="1">
    <location>
        <begin position="122"/>
        <end position="149"/>
    </location>
</feature>
<dbReference type="Gene3D" id="1.10.3290.10">
    <property type="entry name" value="Fido-like domain"/>
    <property type="match status" value="1"/>
</dbReference>
<feature type="domain" description="Fido" evidence="2">
    <location>
        <begin position="103"/>
        <end position="250"/>
    </location>
</feature>
<sequence length="272" mass="28547">MVRVNAATTDPLARIAELSGVGEAVDEARTVVDRLLGHRVLRRRSADVSLESALRGAHASAVLDGADVSLEQVRAGEADDARVKGALRVSGELGRLVETWPKAPRQVLARLHTLAAADALTGEGADRLGRPRTGGEAAQDPSGLGAPPSPIEVEARLEALGALLERRSSAPALVVSAVVHGELMALRPFGWGDGLVARAAERLVLIERGLDPKSLAAPELGHEQRREGYTEGLRSYLTGTPEGVRAWVLHCCAAVADGARDSLATCEALKRG</sequence>
<protein>
    <submittedName>
        <fullName evidence="3">Oxidoreductase</fullName>
    </submittedName>
</protein>
<comment type="caution">
    <text evidence="3">The sequence shown here is derived from an EMBL/GenBank/DDBJ whole genome shotgun (WGS) entry which is preliminary data.</text>
</comment>
<dbReference type="SUPFAM" id="SSF140931">
    <property type="entry name" value="Fic-like"/>
    <property type="match status" value="1"/>
</dbReference>
<keyword evidence="4" id="KW-1185">Reference proteome</keyword>
<dbReference type="InterPro" id="IPR036597">
    <property type="entry name" value="Fido-like_dom_sf"/>
</dbReference>
<evidence type="ECO:0000256" key="1">
    <source>
        <dbReference type="SAM" id="MobiDB-lite"/>
    </source>
</evidence>
<dbReference type="InterPro" id="IPR003812">
    <property type="entry name" value="Fido"/>
</dbReference>
<proteinExistence type="predicted"/>
<dbReference type="Proteomes" id="UP001165685">
    <property type="component" value="Unassembled WGS sequence"/>
</dbReference>
<dbReference type="EMBL" id="JAQFWP010000075">
    <property type="protein sequence ID" value="MDA2808226.1"/>
    <property type="molecule type" value="Genomic_DNA"/>
</dbReference>
<organism evidence="3 4">
    <name type="scientific">Nocardiopsis suaedae</name>
    <dbReference type="NCBI Taxonomy" id="3018444"/>
    <lineage>
        <taxon>Bacteria</taxon>
        <taxon>Bacillati</taxon>
        <taxon>Actinomycetota</taxon>
        <taxon>Actinomycetes</taxon>
        <taxon>Streptosporangiales</taxon>
        <taxon>Nocardiopsidaceae</taxon>
        <taxon>Nocardiopsis</taxon>
    </lineage>
</organism>
<name>A0ABT4TU45_9ACTN</name>
<accession>A0ABT4TU45</accession>
<evidence type="ECO:0000313" key="3">
    <source>
        <dbReference type="EMBL" id="MDA2808226.1"/>
    </source>
</evidence>
<evidence type="ECO:0000313" key="4">
    <source>
        <dbReference type="Proteomes" id="UP001165685"/>
    </source>
</evidence>